<feature type="region of interest" description="Disordered" evidence="13">
    <location>
        <begin position="642"/>
        <end position="678"/>
    </location>
</feature>
<feature type="compositionally biased region" description="Basic residues" evidence="13">
    <location>
        <begin position="754"/>
        <end position="767"/>
    </location>
</feature>
<evidence type="ECO:0000256" key="5">
    <source>
        <dbReference type="ARBA" id="ARBA00022833"/>
    </source>
</evidence>
<gene>
    <name evidence="15" type="ORF">BN946_scf184977.g149</name>
</gene>
<dbReference type="InterPro" id="IPR046342">
    <property type="entry name" value="CBS_dom_sf"/>
</dbReference>
<evidence type="ECO:0000313" key="15">
    <source>
        <dbReference type="EMBL" id="CDO72448.1"/>
    </source>
</evidence>
<keyword evidence="7" id="KW-0805">Transcription regulation</keyword>
<keyword evidence="6" id="KW-0156">Chromatin regulator</keyword>
<proteinExistence type="inferred from homology"/>
<accession>A0A060SJ38</accession>
<dbReference type="GO" id="GO:0006325">
    <property type="term" value="P:chromatin organization"/>
    <property type="evidence" value="ECO:0007669"/>
    <property type="project" value="UniProtKB-KW"/>
</dbReference>
<feature type="compositionally biased region" description="Pro residues" evidence="13">
    <location>
        <begin position="896"/>
        <end position="910"/>
    </location>
</feature>
<dbReference type="AlphaFoldDB" id="A0A060SJ38"/>
<dbReference type="SUPFAM" id="SSF54631">
    <property type="entry name" value="CBS-domain pair"/>
    <property type="match status" value="2"/>
</dbReference>
<feature type="compositionally biased region" description="Polar residues" evidence="13">
    <location>
        <begin position="449"/>
        <end position="461"/>
    </location>
</feature>
<evidence type="ECO:0000256" key="11">
    <source>
        <dbReference type="PROSITE-ProRule" id="PRU00703"/>
    </source>
</evidence>
<comment type="similarity">
    <text evidence="12">Belongs to the SGF11 family.</text>
</comment>
<keyword evidence="5" id="KW-0862">Zinc</keyword>
<keyword evidence="11" id="KW-0129">CBS domain</keyword>
<dbReference type="CDD" id="cd17782">
    <property type="entry name" value="CBS_pair_MUG70_2"/>
    <property type="match status" value="1"/>
</dbReference>
<feature type="compositionally biased region" description="Polar residues" evidence="13">
    <location>
        <begin position="928"/>
        <end position="937"/>
    </location>
</feature>
<evidence type="ECO:0000256" key="4">
    <source>
        <dbReference type="ARBA" id="ARBA00022771"/>
    </source>
</evidence>
<name>A0A060SJ38_PYCCI</name>
<dbReference type="GO" id="GO:0005634">
    <property type="term" value="C:nucleus"/>
    <property type="evidence" value="ECO:0007669"/>
    <property type="project" value="UniProtKB-SubCell"/>
</dbReference>
<feature type="domain" description="CBS" evidence="14">
    <location>
        <begin position="111"/>
        <end position="169"/>
    </location>
</feature>
<organism evidence="15 16">
    <name type="scientific">Pycnoporus cinnabarinus</name>
    <name type="common">Cinnabar-red polypore</name>
    <name type="synonym">Trametes cinnabarina</name>
    <dbReference type="NCBI Taxonomy" id="5643"/>
    <lineage>
        <taxon>Eukaryota</taxon>
        <taxon>Fungi</taxon>
        <taxon>Dikarya</taxon>
        <taxon>Basidiomycota</taxon>
        <taxon>Agaricomycotina</taxon>
        <taxon>Agaricomycetes</taxon>
        <taxon>Polyporales</taxon>
        <taxon>Polyporaceae</taxon>
        <taxon>Trametes</taxon>
    </lineage>
</organism>
<evidence type="ECO:0000259" key="14">
    <source>
        <dbReference type="PROSITE" id="PS51371"/>
    </source>
</evidence>
<evidence type="ECO:0000256" key="2">
    <source>
        <dbReference type="ARBA" id="ARBA00022723"/>
    </source>
</evidence>
<sequence length="937" mass="99587">MSRIPVPSHSPSQNRSAGANRAASPIPFPADRALSPLPPSRHHTNASMSALSGSAADTRKKQNRRDEAIRKKIESELSRKRTISTTQHQSGAGGRRRGNKPNVQKGTVAALKPSPALTVPENITVSEASQLCAAKRTDCVLVVDDDEGLSGIFTAKDLAYRVTAEGLDPHVTPVSQIMTRNPMVTRDTTSATEALQLMVQKHFRHLPVCNEEGNVVGLLDITKVFHEALDKVERSSSASEKLYSALAGVQSELGAGLAQNPQAAAMLSYVEALREKTALPELTSVMDSRTQPATVGPKTTVRDVAKLMKERRTTAVCVMEPAAPGQAGAPKIAGIFTSKDIVLRVIAAGLDASRCSVVRVMTPHPDTAPPTMTIHDALKKMYTGHYLNLPVVEADGRLVAIVDVLKLTYATLEQMNSMSQEAAGETDGEGGPMWGRFFESLGANEDTESMVSGSHYQTDTHSQSRRLSRSMSHLVQSPHSEVHPNDSASVVDDDNESALAGYPKNGENVPSIVGPPASIPPVDDGTQSGYCTVHTSLVLRALCVCAGLHHTTVLVCSVLDNTRDTRQAVVVSSTCPSSSATPYPMPKRERDEAVAQLSSTIFSEMLEEILMDVVQQAHKEIARARAVCDICHTRCNAVHVPGPSNGAAGSSRVPTPNGDTQPADGNSPAATGSNTPVNGKDGTAYFECLECKRPIASNRYAPHLSSCMGIGNRRGAARNATAKSKLGSDFGKSASPRLASEAAQLSDDGGKAPPYRRARARRKRRRCVPSEDVIINSNGKRTASPSISPVKKSKKQKTAAAPAGRVKLDPDSPLSASNLLPHPSTASRVPSRLRESSIASSFQRDRRSSSPDSPRSSPARSISTQASAAIRSPAISSATIKTKQTNGKGRGAPAQPRLPSPPRPPPPPVPIIRMPDTDYLVDVEGEETGSSTDTDSD</sequence>
<evidence type="ECO:0000256" key="7">
    <source>
        <dbReference type="ARBA" id="ARBA00023015"/>
    </source>
</evidence>
<feature type="compositionally biased region" description="Basic and acidic residues" evidence="13">
    <location>
        <begin position="57"/>
        <end position="79"/>
    </location>
</feature>
<keyword evidence="4" id="KW-0863">Zinc-finger</keyword>
<evidence type="ECO:0000256" key="10">
    <source>
        <dbReference type="ARBA" id="ARBA00023242"/>
    </source>
</evidence>
<dbReference type="SMART" id="SM00116">
    <property type="entry name" value="CBS"/>
    <property type="match status" value="4"/>
</dbReference>
<dbReference type="PROSITE" id="PS51371">
    <property type="entry name" value="CBS"/>
    <property type="match status" value="4"/>
</dbReference>
<dbReference type="STRING" id="5643.A0A060SJ38"/>
<keyword evidence="8 12" id="KW-0010">Activator</keyword>
<reference evidence="15" key="1">
    <citation type="submission" date="2014-01" db="EMBL/GenBank/DDBJ databases">
        <title>The genome of the white-rot fungus Pycnoporus cinnabarinus: a basidiomycete model with a versatile arsenal for lignocellulosic biomass breakdown.</title>
        <authorList>
            <person name="Levasseur A."/>
            <person name="Lomascolo A."/>
            <person name="Ruiz-Duenas F.J."/>
            <person name="Uzan E."/>
            <person name="Piumi F."/>
            <person name="Kues U."/>
            <person name="Ram A.F.J."/>
            <person name="Murat C."/>
            <person name="Haon M."/>
            <person name="Benoit I."/>
            <person name="Arfi Y."/>
            <person name="Chevret D."/>
            <person name="Drula E."/>
            <person name="Kwon M.J."/>
            <person name="Gouret P."/>
            <person name="Lesage-Meessen L."/>
            <person name="Lombard V."/>
            <person name="Mariette J."/>
            <person name="Noirot C."/>
            <person name="Park J."/>
            <person name="Patyshakuliyeva A."/>
            <person name="Wieneger R.A.B."/>
            <person name="Wosten H.A.B."/>
            <person name="Martin F."/>
            <person name="Coutinho P.M."/>
            <person name="de Vries R."/>
            <person name="Martinez A.T."/>
            <person name="Klopp C."/>
            <person name="Pontarotti P."/>
            <person name="Henrissat B."/>
            <person name="Record E."/>
        </authorList>
    </citation>
    <scope>NUCLEOTIDE SEQUENCE [LARGE SCALE GENOMIC DNA]</scope>
    <source>
        <strain evidence="15">BRFM137</strain>
    </source>
</reference>
<dbReference type="PANTHER" id="PTHR48108">
    <property type="entry name" value="CBS DOMAIN-CONTAINING PROTEIN CBSX2, CHLOROPLASTIC"/>
    <property type="match status" value="1"/>
</dbReference>
<keyword evidence="3" id="KW-0677">Repeat</keyword>
<dbReference type="InterPro" id="IPR000644">
    <property type="entry name" value="CBS_dom"/>
</dbReference>
<feature type="domain" description="CBS" evidence="14">
    <location>
        <begin position="178"/>
        <end position="234"/>
    </location>
</feature>
<evidence type="ECO:0000313" key="16">
    <source>
        <dbReference type="Proteomes" id="UP000029665"/>
    </source>
</evidence>
<feature type="domain" description="CBS" evidence="14">
    <location>
        <begin position="286"/>
        <end position="352"/>
    </location>
</feature>
<evidence type="ECO:0000256" key="9">
    <source>
        <dbReference type="ARBA" id="ARBA00023163"/>
    </source>
</evidence>
<protein>
    <recommendedName>
        <fullName evidence="12">SAGA-associated factor 11</fullName>
    </recommendedName>
</protein>
<dbReference type="HOGENOM" id="CLU_312867_0_0_1"/>
<evidence type="ECO:0000256" key="12">
    <source>
        <dbReference type="RuleBase" id="RU261113"/>
    </source>
</evidence>
<feature type="compositionally biased region" description="Low complexity" evidence="13">
    <location>
        <begin position="850"/>
        <end position="880"/>
    </location>
</feature>
<dbReference type="Pfam" id="PF08209">
    <property type="entry name" value="Sgf11"/>
    <property type="match status" value="1"/>
</dbReference>
<keyword evidence="10" id="KW-0539">Nucleus</keyword>
<feature type="compositionally biased region" description="Polar residues" evidence="13">
    <location>
        <begin position="652"/>
        <end position="677"/>
    </location>
</feature>
<dbReference type="Gene3D" id="3.10.580.10">
    <property type="entry name" value="CBS-domain"/>
    <property type="match status" value="2"/>
</dbReference>
<dbReference type="Gene3D" id="3.30.160.60">
    <property type="entry name" value="Classic Zinc Finger"/>
    <property type="match status" value="1"/>
</dbReference>
<evidence type="ECO:0000256" key="8">
    <source>
        <dbReference type="ARBA" id="ARBA00023159"/>
    </source>
</evidence>
<dbReference type="PANTHER" id="PTHR48108:SF26">
    <property type="entry name" value="CBS DOMAIN-CONTAINING PROTEIN DDB_G0289609"/>
    <property type="match status" value="1"/>
</dbReference>
<keyword evidence="16" id="KW-1185">Reference proteome</keyword>
<dbReference type="OrthoDB" id="418595at2759"/>
<evidence type="ECO:0000256" key="13">
    <source>
        <dbReference type="SAM" id="MobiDB-lite"/>
    </source>
</evidence>
<evidence type="ECO:0000256" key="1">
    <source>
        <dbReference type="ARBA" id="ARBA00004123"/>
    </source>
</evidence>
<comment type="caution">
    <text evidence="15">The sequence shown here is derived from an EMBL/GenBank/DDBJ whole genome shotgun (WGS) entry which is preliminary data.</text>
</comment>
<feature type="domain" description="CBS" evidence="14">
    <location>
        <begin position="361"/>
        <end position="418"/>
    </location>
</feature>
<evidence type="ECO:0000256" key="3">
    <source>
        <dbReference type="ARBA" id="ARBA00022737"/>
    </source>
</evidence>
<keyword evidence="9" id="KW-0804">Transcription</keyword>
<keyword evidence="2" id="KW-0479">Metal-binding</keyword>
<feature type="region of interest" description="Disordered" evidence="13">
    <location>
        <begin position="719"/>
        <end position="937"/>
    </location>
</feature>
<feature type="compositionally biased region" description="Polar residues" evidence="13">
    <location>
        <begin position="469"/>
        <end position="479"/>
    </location>
</feature>
<dbReference type="InterPro" id="IPR051462">
    <property type="entry name" value="CBS_domain-containing"/>
</dbReference>
<comment type="subcellular location">
    <subcellularLocation>
        <location evidence="1 12">Nucleus</location>
    </subcellularLocation>
</comment>
<feature type="region of interest" description="Disordered" evidence="13">
    <location>
        <begin position="448"/>
        <end position="493"/>
    </location>
</feature>
<feature type="compositionally biased region" description="Polar residues" evidence="13">
    <location>
        <begin position="814"/>
        <end position="828"/>
    </location>
</feature>
<dbReference type="Proteomes" id="UP000029665">
    <property type="component" value="Unassembled WGS sequence"/>
</dbReference>
<dbReference type="GO" id="GO:0008270">
    <property type="term" value="F:zinc ion binding"/>
    <property type="evidence" value="ECO:0007669"/>
    <property type="project" value="UniProtKB-KW"/>
</dbReference>
<dbReference type="CDD" id="cd17781">
    <property type="entry name" value="CBS_pair_MUG70_1"/>
    <property type="match status" value="1"/>
</dbReference>
<dbReference type="Pfam" id="PF00571">
    <property type="entry name" value="CBS"/>
    <property type="match status" value="4"/>
</dbReference>
<dbReference type="EMBL" id="CCBP010000112">
    <property type="protein sequence ID" value="CDO72448.1"/>
    <property type="molecule type" value="Genomic_DNA"/>
</dbReference>
<dbReference type="InterPro" id="IPR013246">
    <property type="entry name" value="SAGA_su_Sgf11"/>
</dbReference>
<evidence type="ECO:0000256" key="6">
    <source>
        <dbReference type="ARBA" id="ARBA00022853"/>
    </source>
</evidence>
<dbReference type="GO" id="GO:0070461">
    <property type="term" value="C:SAGA-type complex"/>
    <property type="evidence" value="ECO:0007669"/>
    <property type="project" value="UniProtKB-ARBA"/>
</dbReference>
<feature type="region of interest" description="Disordered" evidence="13">
    <location>
        <begin position="1"/>
        <end position="109"/>
    </location>
</feature>